<evidence type="ECO:0000256" key="16">
    <source>
        <dbReference type="NCBIfam" id="TIGR00560"/>
    </source>
</evidence>
<dbReference type="RefSeq" id="WP_249312728.1">
    <property type="nucleotide sequence ID" value="NZ_JACRSU010000003.1"/>
</dbReference>
<dbReference type="PROSITE" id="PS00379">
    <property type="entry name" value="CDP_ALCOHOL_P_TRANSF"/>
    <property type="match status" value="1"/>
</dbReference>
<comment type="catalytic activity">
    <reaction evidence="15">
        <text>a CDP-1,2-diacyl-sn-glycerol + sn-glycerol 3-phosphate = a 1,2-diacyl-sn-glycero-3-phospho-(1'-sn-glycero-3'-phosphate) + CMP + H(+)</text>
        <dbReference type="Rhea" id="RHEA:12593"/>
        <dbReference type="ChEBI" id="CHEBI:15378"/>
        <dbReference type="ChEBI" id="CHEBI:57597"/>
        <dbReference type="ChEBI" id="CHEBI:58332"/>
        <dbReference type="ChEBI" id="CHEBI:60110"/>
        <dbReference type="ChEBI" id="CHEBI:60377"/>
        <dbReference type="EC" id="2.7.8.5"/>
    </reaction>
</comment>
<feature type="transmembrane region" description="Helical" evidence="18">
    <location>
        <begin position="30"/>
        <end position="47"/>
    </location>
</feature>
<evidence type="ECO:0000313" key="19">
    <source>
        <dbReference type="EMBL" id="MBC8540942.1"/>
    </source>
</evidence>
<keyword evidence="20" id="KW-1185">Reference proteome</keyword>
<evidence type="ECO:0000256" key="12">
    <source>
        <dbReference type="ARBA" id="ARBA00023136"/>
    </source>
</evidence>
<evidence type="ECO:0000256" key="3">
    <source>
        <dbReference type="ARBA" id="ARBA00005042"/>
    </source>
</evidence>
<feature type="transmembrane region" description="Helical" evidence="18">
    <location>
        <begin position="7"/>
        <end position="24"/>
    </location>
</feature>
<dbReference type="PIRSF" id="PIRSF000847">
    <property type="entry name" value="Phos_ph_gly_syn"/>
    <property type="match status" value="1"/>
</dbReference>
<comment type="pathway">
    <text evidence="3">Phospholipid metabolism; phosphatidylglycerol biosynthesis; phosphatidylglycerol from CDP-diacylglycerol: step 1/2.</text>
</comment>
<gene>
    <name evidence="19" type="primary">pgsA</name>
    <name evidence="19" type="ORF">H8698_08135</name>
</gene>
<evidence type="ECO:0000256" key="9">
    <source>
        <dbReference type="ARBA" id="ARBA00022692"/>
    </source>
</evidence>
<sequence>MNTPNKLTLLRVIMIPLFIVFFLYDFVPYSNIIAIVLFAAAFFTDWLDGRLARKNNQVTNFGKIMDPLADKVLVSAAMVCLTWTKIVNPWITIVILAREFTVSGIRIAAAAEGNVVAASIWGKLKTSWQFIAITTALIFMQKVLIVDICMWINLILTLFSGVDYVVKNKKYLSYK</sequence>
<organism evidence="19 20">
    <name type="scientific">Congzhengia minquanensis</name>
    <dbReference type="NCBI Taxonomy" id="2763657"/>
    <lineage>
        <taxon>Bacteria</taxon>
        <taxon>Bacillati</taxon>
        <taxon>Bacillota</taxon>
        <taxon>Clostridia</taxon>
        <taxon>Eubacteriales</taxon>
        <taxon>Oscillospiraceae</taxon>
        <taxon>Congzhengia</taxon>
    </lineage>
</organism>
<dbReference type="AlphaFoldDB" id="A0A926DNI0"/>
<keyword evidence="7" id="KW-0444">Lipid biosynthesis</keyword>
<dbReference type="Pfam" id="PF01066">
    <property type="entry name" value="CDP-OH_P_transf"/>
    <property type="match status" value="1"/>
</dbReference>
<dbReference type="Proteomes" id="UP000611762">
    <property type="component" value="Unassembled WGS sequence"/>
</dbReference>
<dbReference type="PANTHER" id="PTHR14269:SF62">
    <property type="entry name" value="CDP-DIACYLGLYCEROL--GLYCEROL-3-PHOSPHATE 3-PHOSPHATIDYLTRANSFERASE 1, CHLOROPLASTIC"/>
    <property type="match status" value="1"/>
</dbReference>
<dbReference type="InterPro" id="IPR004570">
    <property type="entry name" value="Phosphatidylglycerol_P_synth"/>
</dbReference>
<evidence type="ECO:0000256" key="4">
    <source>
        <dbReference type="ARBA" id="ARBA00010441"/>
    </source>
</evidence>
<keyword evidence="9 18" id="KW-0812">Transmembrane</keyword>
<dbReference type="InterPro" id="IPR043130">
    <property type="entry name" value="CDP-OH_PTrfase_TM_dom"/>
</dbReference>
<dbReference type="InterPro" id="IPR000462">
    <property type="entry name" value="CDP-OH_P_trans"/>
</dbReference>
<evidence type="ECO:0000256" key="10">
    <source>
        <dbReference type="ARBA" id="ARBA00022989"/>
    </source>
</evidence>
<dbReference type="PANTHER" id="PTHR14269">
    <property type="entry name" value="CDP-DIACYLGLYCEROL--GLYCEROL-3-PHOSPHATE 3-PHOSPHATIDYLTRANSFERASE-RELATED"/>
    <property type="match status" value="1"/>
</dbReference>
<evidence type="ECO:0000256" key="11">
    <source>
        <dbReference type="ARBA" id="ARBA00023098"/>
    </source>
</evidence>
<accession>A0A926DNI0</accession>
<keyword evidence="12 18" id="KW-0472">Membrane</keyword>
<dbReference type="EC" id="2.7.8.5" evidence="5 16"/>
<evidence type="ECO:0000256" key="5">
    <source>
        <dbReference type="ARBA" id="ARBA00013170"/>
    </source>
</evidence>
<protein>
    <recommendedName>
        <fullName evidence="6 16">CDP-diacylglycerol--glycerol-3-phosphate 3-phosphatidyltransferase</fullName>
        <ecNumber evidence="5 16">2.7.8.5</ecNumber>
    </recommendedName>
</protein>
<dbReference type="EMBL" id="JACRSU010000003">
    <property type="protein sequence ID" value="MBC8540942.1"/>
    <property type="molecule type" value="Genomic_DNA"/>
</dbReference>
<keyword evidence="11" id="KW-0443">Lipid metabolism</keyword>
<reference evidence="19" key="1">
    <citation type="submission" date="2020-08" db="EMBL/GenBank/DDBJ databases">
        <title>Genome public.</title>
        <authorList>
            <person name="Liu C."/>
            <person name="Sun Q."/>
        </authorList>
    </citation>
    <scope>NUCLEOTIDE SEQUENCE</scope>
    <source>
        <strain evidence="19">H8</strain>
    </source>
</reference>
<evidence type="ECO:0000256" key="8">
    <source>
        <dbReference type="ARBA" id="ARBA00022679"/>
    </source>
</evidence>
<feature type="transmembrane region" description="Helical" evidence="18">
    <location>
        <begin position="144"/>
        <end position="166"/>
    </location>
</feature>
<feature type="transmembrane region" description="Helical" evidence="18">
    <location>
        <begin position="68"/>
        <end position="86"/>
    </location>
</feature>
<dbReference type="Gene3D" id="1.20.120.1760">
    <property type="match status" value="1"/>
</dbReference>
<keyword evidence="8 17" id="KW-0808">Transferase</keyword>
<keyword evidence="14" id="KW-1208">Phospholipid metabolism</keyword>
<evidence type="ECO:0000256" key="17">
    <source>
        <dbReference type="RuleBase" id="RU003750"/>
    </source>
</evidence>
<dbReference type="NCBIfam" id="TIGR00560">
    <property type="entry name" value="pgsA"/>
    <property type="match status" value="1"/>
</dbReference>
<name>A0A926DNI0_9FIRM</name>
<comment type="caution">
    <text evidence="19">The sequence shown here is derived from an EMBL/GenBank/DDBJ whole genome shotgun (WGS) entry which is preliminary data.</text>
</comment>
<dbReference type="GO" id="GO:0046474">
    <property type="term" value="P:glycerophospholipid biosynthetic process"/>
    <property type="evidence" value="ECO:0007669"/>
    <property type="project" value="TreeGrafter"/>
</dbReference>
<evidence type="ECO:0000313" key="20">
    <source>
        <dbReference type="Proteomes" id="UP000611762"/>
    </source>
</evidence>
<keyword evidence="13" id="KW-0594">Phospholipid biosynthesis</keyword>
<evidence type="ECO:0000256" key="18">
    <source>
        <dbReference type="SAM" id="Phobius"/>
    </source>
</evidence>
<evidence type="ECO:0000256" key="2">
    <source>
        <dbReference type="ARBA" id="ARBA00004141"/>
    </source>
</evidence>
<keyword evidence="10 18" id="KW-1133">Transmembrane helix</keyword>
<proteinExistence type="inferred from homology"/>
<comment type="similarity">
    <text evidence="4 17">Belongs to the CDP-alcohol phosphatidyltransferase class-I family.</text>
</comment>
<comment type="subcellular location">
    <subcellularLocation>
        <location evidence="2">Membrane</location>
        <topology evidence="2">Multi-pass membrane protein</topology>
    </subcellularLocation>
</comment>
<evidence type="ECO:0000256" key="13">
    <source>
        <dbReference type="ARBA" id="ARBA00023209"/>
    </source>
</evidence>
<dbReference type="GO" id="GO:0008444">
    <property type="term" value="F:CDP-diacylglycerol-glycerol-3-phosphate 3-phosphatidyltransferase activity"/>
    <property type="evidence" value="ECO:0007669"/>
    <property type="project" value="UniProtKB-UniRule"/>
</dbReference>
<dbReference type="InterPro" id="IPR048254">
    <property type="entry name" value="CDP_ALCOHOL_P_TRANSF_CS"/>
</dbReference>
<evidence type="ECO:0000256" key="14">
    <source>
        <dbReference type="ARBA" id="ARBA00023264"/>
    </source>
</evidence>
<dbReference type="InterPro" id="IPR050324">
    <property type="entry name" value="CDP-alcohol_PTase-I"/>
</dbReference>
<comment type="function">
    <text evidence="1">This protein catalyzes the committed step to the synthesis of the acidic phospholipids.</text>
</comment>
<evidence type="ECO:0000256" key="6">
    <source>
        <dbReference type="ARBA" id="ARBA00014944"/>
    </source>
</evidence>
<evidence type="ECO:0000256" key="7">
    <source>
        <dbReference type="ARBA" id="ARBA00022516"/>
    </source>
</evidence>
<evidence type="ECO:0000256" key="1">
    <source>
        <dbReference type="ARBA" id="ARBA00003973"/>
    </source>
</evidence>
<dbReference type="GO" id="GO:0016020">
    <property type="term" value="C:membrane"/>
    <property type="evidence" value="ECO:0007669"/>
    <property type="project" value="UniProtKB-SubCell"/>
</dbReference>
<evidence type="ECO:0000256" key="15">
    <source>
        <dbReference type="ARBA" id="ARBA00048586"/>
    </source>
</evidence>